<dbReference type="Gene3D" id="2.60.15.10">
    <property type="entry name" value="F0F1 ATP synthase delta/epsilon subunit, N-terminal"/>
    <property type="match status" value="1"/>
</dbReference>
<evidence type="ECO:0000256" key="3">
    <source>
        <dbReference type="ARBA" id="ARBA00022448"/>
    </source>
</evidence>
<keyword evidence="9" id="KW-0375">Hydrogen ion transport</keyword>
<comment type="function">
    <text evidence="9">Produces ATP from ADP in the presence of a proton gradient across the membrane.</text>
</comment>
<evidence type="ECO:0000256" key="9">
    <source>
        <dbReference type="HAMAP-Rule" id="MF_00530"/>
    </source>
</evidence>
<dbReference type="GO" id="GO:0005886">
    <property type="term" value="C:plasma membrane"/>
    <property type="evidence" value="ECO:0007669"/>
    <property type="project" value="UniProtKB-SubCell"/>
</dbReference>
<name>A0AA43XKH8_9CLOT</name>
<proteinExistence type="inferred from homology"/>
<comment type="subcellular location">
    <subcellularLocation>
        <location evidence="1 9">Cell membrane</location>
        <topology evidence="1 9">Peripheral membrane protein</topology>
    </subcellularLocation>
</comment>
<keyword evidence="4 9" id="KW-1003">Cell membrane</keyword>
<evidence type="ECO:0000256" key="8">
    <source>
        <dbReference type="ARBA" id="ARBA00023310"/>
    </source>
</evidence>
<comment type="caution">
    <text evidence="13">The sequence shown here is derived from an EMBL/GenBank/DDBJ whole genome shotgun (WGS) entry which is preliminary data.</text>
</comment>
<keyword evidence="5 9" id="KW-0406">Ion transport</keyword>
<sequence length="137" mass="15508">MAKKFQVEIVTPNRIFFDDEVEKFVVRTTTGDIAVLHEHTPLVTPVEIGRAKLIFGDENEQEATISPGILTVDDSKAILLTDAAEWPEEIDLDRAERAKKRAKERLEAQKKNEVDETRAQVSLGKAVNRIELAKRKK</sequence>
<dbReference type="SUPFAM" id="SSF46604">
    <property type="entry name" value="Epsilon subunit of F1F0-ATP synthase C-terminal domain"/>
    <property type="match status" value="1"/>
</dbReference>
<dbReference type="EMBL" id="SUMG01000007">
    <property type="protein sequence ID" value="NBG88327.1"/>
    <property type="molecule type" value="Genomic_DNA"/>
</dbReference>
<accession>A0AA43XKH8</accession>
<evidence type="ECO:0000259" key="12">
    <source>
        <dbReference type="Pfam" id="PF02823"/>
    </source>
</evidence>
<organism evidence="13 14">
    <name type="scientific">Isachenkonia alkalipeptolytica</name>
    <dbReference type="NCBI Taxonomy" id="2565777"/>
    <lineage>
        <taxon>Bacteria</taxon>
        <taxon>Bacillati</taxon>
        <taxon>Bacillota</taxon>
        <taxon>Clostridia</taxon>
        <taxon>Eubacteriales</taxon>
        <taxon>Clostridiaceae</taxon>
        <taxon>Isachenkonia</taxon>
    </lineage>
</organism>
<keyword evidence="3 9" id="KW-0813">Transport</keyword>
<dbReference type="InterPro" id="IPR036771">
    <property type="entry name" value="ATPsynth_dsu/esu_N"/>
</dbReference>
<dbReference type="GO" id="GO:0005524">
    <property type="term" value="F:ATP binding"/>
    <property type="evidence" value="ECO:0007669"/>
    <property type="project" value="UniProtKB-UniRule"/>
</dbReference>
<dbReference type="CDD" id="cd12152">
    <property type="entry name" value="F1-ATPase_delta"/>
    <property type="match status" value="1"/>
</dbReference>
<dbReference type="GO" id="GO:0046933">
    <property type="term" value="F:proton-transporting ATP synthase activity, rotational mechanism"/>
    <property type="evidence" value="ECO:0007669"/>
    <property type="project" value="UniProtKB-UniRule"/>
</dbReference>
<evidence type="ECO:0000256" key="10">
    <source>
        <dbReference type="RuleBase" id="RU003656"/>
    </source>
</evidence>
<dbReference type="InterPro" id="IPR036794">
    <property type="entry name" value="ATP_F1_dsu/esu_C_sf"/>
</dbReference>
<dbReference type="PANTHER" id="PTHR13822:SF10">
    <property type="entry name" value="ATP SYNTHASE EPSILON CHAIN, CHLOROPLASTIC"/>
    <property type="match status" value="1"/>
</dbReference>
<dbReference type="Proteomes" id="UP000449710">
    <property type="component" value="Unassembled WGS sequence"/>
</dbReference>
<feature type="domain" description="ATP synthase epsilon subunit C-terminal" evidence="11">
    <location>
        <begin position="88"/>
        <end position="134"/>
    </location>
</feature>
<dbReference type="Gene3D" id="1.20.5.440">
    <property type="entry name" value="ATP synthase delta/epsilon subunit, C-terminal domain"/>
    <property type="match status" value="1"/>
</dbReference>
<evidence type="ECO:0000256" key="2">
    <source>
        <dbReference type="ARBA" id="ARBA00005712"/>
    </source>
</evidence>
<evidence type="ECO:0000313" key="14">
    <source>
        <dbReference type="Proteomes" id="UP000449710"/>
    </source>
</evidence>
<dbReference type="GO" id="GO:0045259">
    <property type="term" value="C:proton-transporting ATP synthase complex"/>
    <property type="evidence" value="ECO:0007669"/>
    <property type="project" value="UniProtKB-KW"/>
</dbReference>
<dbReference type="InterPro" id="IPR001469">
    <property type="entry name" value="ATP_synth_F1_dsu/esu"/>
</dbReference>
<evidence type="ECO:0000256" key="6">
    <source>
        <dbReference type="ARBA" id="ARBA00023136"/>
    </source>
</evidence>
<gene>
    <name evidence="9 13" type="primary">atpC</name>
    <name evidence="13" type="ORF">ISALK_07410</name>
</gene>
<dbReference type="InterPro" id="IPR020546">
    <property type="entry name" value="ATP_synth_F1_dsu/esu_N"/>
</dbReference>
<dbReference type="RefSeq" id="WP_160720778.1">
    <property type="nucleotide sequence ID" value="NZ_SUMG01000007.1"/>
</dbReference>
<feature type="domain" description="ATP synthase F1 complex delta/epsilon subunit N-terminal" evidence="12">
    <location>
        <begin position="5"/>
        <end position="84"/>
    </location>
</feature>
<dbReference type="InterPro" id="IPR020547">
    <property type="entry name" value="ATP_synth_F1_esu_C"/>
</dbReference>
<comment type="subunit">
    <text evidence="9 10">F-type ATPases have 2 components, CF(1) - the catalytic core - and CF(0) - the membrane proton channel. CF(1) has five subunits: alpha(3), beta(3), gamma(1), delta(1), epsilon(1). CF(0) has three main subunits: a, b and c.</text>
</comment>
<dbReference type="PANTHER" id="PTHR13822">
    <property type="entry name" value="ATP SYNTHASE DELTA/EPSILON CHAIN"/>
    <property type="match status" value="1"/>
</dbReference>
<dbReference type="AlphaFoldDB" id="A0AA43XKH8"/>
<reference evidence="13 14" key="1">
    <citation type="submission" date="2019-04" db="EMBL/GenBank/DDBJ databases">
        <title>Isachenkonia alkalipeptolytica gen. nov. sp. nov. a new anaerobic, alkiliphilic organothrophic bacterium capable to reduce synthesized ferrihydrite isolated from a soda lake.</title>
        <authorList>
            <person name="Toshchakov S.V."/>
            <person name="Zavarzina D.G."/>
            <person name="Zhilina T.N."/>
            <person name="Kostrikina N.A."/>
            <person name="Kublanov I.V."/>
        </authorList>
    </citation>
    <scope>NUCLEOTIDE SEQUENCE [LARGE SCALE GENOMIC DNA]</scope>
    <source>
        <strain evidence="13 14">Z-1701</strain>
    </source>
</reference>
<dbReference type="NCBIfam" id="TIGR01216">
    <property type="entry name" value="ATP_synt_epsi"/>
    <property type="match status" value="1"/>
</dbReference>
<evidence type="ECO:0000256" key="5">
    <source>
        <dbReference type="ARBA" id="ARBA00023065"/>
    </source>
</evidence>
<protein>
    <recommendedName>
        <fullName evidence="9">ATP synthase epsilon chain</fullName>
    </recommendedName>
    <alternativeName>
        <fullName evidence="9">ATP synthase F1 sector epsilon subunit</fullName>
    </alternativeName>
    <alternativeName>
        <fullName evidence="9">F-ATPase epsilon subunit</fullName>
    </alternativeName>
</protein>
<evidence type="ECO:0000256" key="4">
    <source>
        <dbReference type="ARBA" id="ARBA00022475"/>
    </source>
</evidence>
<dbReference type="Pfam" id="PF02823">
    <property type="entry name" value="ATP-synt_DE_N"/>
    <property type="match status" value="1"/>
</dbReference>
<keyword evidence="7 9" id="KW-0139">CF(1)</keyword>
<keyword evidence="8 9" id="KW-0066">ATP synthesis</keyword>
<evidence type="ECO:0000313" key="13">
    <source>
        <dbReference type="EMBL" id="NBG88327.1"/>
    </source>
</evidence>
<evidence type="ECO:0000256" key="1">
    <source>
        <dbReference type="ARBA" id="ARBA00004202"/>
    </source>
</evidence>
<dbReference type="SUPFAM" id="SSF51344">
    <property type="entry name" value="Epsilon subunit of F1F0-ATP synthase N-terminal domain"/>
    <property type="match status" value="1"/>
</dbReference>
<comment type="similarity">
    <text evidence="2 9 10">Belongs to the ATPase epsilon chain family.</text>
</comment>
<evidence type="ECO:0000259" key="11">
    <source>
        <dbReference type="Pfam" id="PF00401"/>
    </source>
</evidence>
<evidence type="ECO:0000256" key="7">
    <source>
        <dbReference type="ARBA" id="ARBA00023196"/>
    </source>
</evidence>
<keyword evidence="6 9" id="KW-0472">Membrane</keyword>
<dbReference type="HAMAP" id="MF_00530">
    <property type="entry name" value="ATP_synth_epsil_bac"/>
    <property type="match status" value="1"/>
</dbReference>
<dbReference type="Pfam" id="PF00401">
    <property type="entry name" value="ATP-synt_DE"/>
    <property type="match status" value="1"/>
</dbReference>
<keyword evidence="14" id="KW-1185">Reference proteome</keyword>